<organism evidence="1 2">
    <name type="scientific">Chelonia mydas</name>
    <name type="common">Green sea-turtle</name>
    <name type="synonym">Chelonia agassizi</name>
    <dbReference type="NCBI Taxonomy" id="8469"/>
    <lineage>
        <taxon>Eukaryota</taxon>
        <taxon>Metazoa</taxon>
        <taxon>Chordata</taxon>
        <taxon>Craniata</taxon>
        <taxon>Vertebrata</taxon>
        <taxon>Euteleostomi</taxon>
        <taxon>Archelosauria</taxon>
        <taxon>Testudinata</taxon>
        <taxon>Testudines</taxon>
        <taxon>Cryptodira</taxon>
        <taxon>Durocryptodira</taxon>
        <taxon>Americhelydia</taxon>
        <taxon>Chelonioidea</taxon>
        <taxon>Cheloniidae</taxon>
        <taxon>Chelonia</taxon>
    </lineage>
</organism>
<evidence type="ECO:0000313" key="1">
    <source>
        <dbReference type="EMBL" id="EMP42552.1"/>
    </source>
</evidence>
<dbReference type="EMBL" id="KB469746">
    <property type="protein sequence ID" value="EMP42552.1"/>
    <property type="molecule type" value="Genomic_DNA"/>
</dbReference>
<proteinExistence type="predicted"/>
<accession>M7CMR5</accession>
<name>M7CMR5_CHEMY</name>
<sequence length="82" mass="9409">MPQTSEKRDSCEINRNTTPYHRRLEDFQSCLKRKLCGVETSSADSRYRGLLKRTAALQYRRIGSSLKSAPLTINGFAKRKLC</sequence>
<gene>
    <name evidence="1" type="ORF">UY3_00178</name>
</gene>
<reference evidence="2" key="1">
    <citation type="journal article" date="2013" name="Nat. Genet.">
        <title>The draft genomes of soft-shell turtle and green sea turtle yield insights into the development and evolution of the turtle-specific body plan.</title>
        <authorList>
            <person name="Wang Z."/>
            <person name="Pascual-Anaya J."/>
            <person name="Zadissa A."/>
            <person name="Li W."/>
            <person name="Niimura Y."/>
            <person name="Huang Z."/>
            <person name="Li C."/>
            <person name="White S."/>
            <person name="Xiong Z."/>
            <person name="Fang D."/>
            <person name="Wang B."/>
            <person name="Ming Y."/>
            <person name="Chen Y."/>
            <person name="Zheng Y."/>
            <person name="Kuraku S."/>
            <person name="Pignatelli M."/>
            <person name="Herrero J."/>
            <person name="Beal K."/>
            <person name="Nozawa M."/>
            <person name="Li Q."/>
            <person name="Wang J."/>
            <person name="Zhang H."/>
            <person name="Yu L."/>
            <person name="Shigenobu S."/>
            <person name="Wang J."/>
            <person name="Liu J."/>
            <person name="Flicek P."/>
            <person name="Searle S."/>
            <person name="Wang J."/>
            <person name="Kuratani S."/>
            <person name="Yin Y."/>
            <person name="Aken B."/>
            <person name="Zhang G."/>
            <person name="Irie N."/>
        </authorList>
    </citation>
    <scope>NUCLEOTIDE SEQUENCE [LARGE SCALE GENOMIC DNA]</scope>
</reference>
<protein>
    <submittedName>
        <fullName evidence="1">Uncharacterized protein</fullName>
    </submittedName>
</protein>
<dbReference type="Proteomes" id="UP000031443">
    <property type="component" value="Unassembled WGS sequence"/>
</dbReference>
<evidence type="ECO:0000313" key="2">
    <source>
        <dbReference type="Proteomes" id="UP000031443"/>
    </source>
</evidence>
<keyword evidence="2" id="KW-1185">Reference proteome</keyword>
<dbReference type="AlphaFoldDB" id="M7CMR5"/>